<evidence type="ECO:0000313" key="1">
    <source>
        <dbReference type="EMBL" id="KAF4691328.1"/>
    </source>
</evidence>
<feature type="non-terminal residue" evidence="1">
    <location>
        <position position="1"/>
    </location>
</feature>
<name>A0A7J6P5F5_PEROL</name>
<evidence type="ECO:0000313" key="2">
    <source>
        <dbReference type="Proteomes" id="UP000541610"/>
    </source>
</evidence>
<gene>
    <name evidence="1" type="ORF">FOZ60_015734</name>
</gene>
<organism evidence="1 2">
    <name type="scientific">Perkinsus olseni</name>
    <name type="common">Perkinsus atlanticus</name>
    <dbReference type="NCBI Taxonomy" id="32597"/>
    <lineage>
        <taxon>Eukaryota</taxon>
        <taxon>Sar</taxon>
        <taxon>Alveolata</taxon>
        <taxon>Perkinsozoa</taxon>
        <taxon>Perkinsea</taxon>
        <taxon>Perkinsida</taxon>
        <taxon>Perkinsidae</taxon>
        <taxon>Perkinsus</taxon>
    </lineage>
</organism>
<comment type="caution">
    <text evidence="1">The sequence shown here is derived from an EMBL/GenBank/DDBJ whole genome shotgun (WGS) entry which is preliminary data.</text>
</comment>
<sequence length="254" mass="27875">MWHRGARVYGTQKFKNGDSYTGHFDYTDRKGGDSARVLTNTYQGFGGYVWLRGDVALWKMHGYGKYSHFVEGVNCKEFYGVSLEGSFDSGRQSAAEYMSWYRSILESGLREALRDLSQKVFAITAGGGWTQYPPGVVEAPAALTAKAGESLPTVRSLVVREKMLNAIGSMLGESTDATEQSEGVENNGSAQGVVFEPLTDEGAKDLIDSPQLCISHQVARVRVVYPDPRGDSAEPLRGYMDFLNINEDAVDGRT</sequence>
<accession>A0A7J6P5F5</accession>
<reference evidence="1 2" key="1">
    <citation type="submission" date="2020-04" db="EMBL/GenBank/DDBJ databases">
        <title>Perkinsus olseni comparative genomics.</title>
        <authorList>
            <person name="Bogema D.R."/>
        </authorList>
    </citation>
    <scope>NUCLEOTIDE SEQUENCE [LARGE SCALE GENOMIC DNA]</scope>
    <source>
        <strain evidence="1">00978-12</strain>
    </source>
</reference>
<dbReference type="AlphaFoldDB" id="A0A7J6P5F5"/>
<dbReference type="EMBL" id="JABANP010000080">
    <property type="protein sequence ID" value="KAF4691328.1"/>
    <property type="molecule type" value="Genomic_DNA"/>
</dbReference>
<proteinExistence type="predicted"/>
<dbReference type="OrthoDB" id="431936at2759"/>
<dbReference type="Proteomes" id="UP000541610">
    <property type="component" value="Unassembled WGS sequence"/>
</dbReference>
<protein>
    <submittedName>
        <fullName evidence="1">Uncharacterized protein</fullName>
    </submittedName>
</protein>